<dbReference type="RefSeq" id="WP_073409961.1">
    <property type="nucleotide sequence ID" value="NZ_FQWH01000006.1"/>
</dbReference>
<dbReference type="AlphaFoldDB" id="A0A1M5PTS3"/>
<feature type="compositionally biased region" description="Low complexity" evidence="1">
    <location>
        <begin position="87"/>
        <end position="127"/>
    </location>
</feature>
<sequence>MKNISKTIKKAAIVCLSGSFFLISIDSLAQRRVGGGGGGVHRPSGGAHTRPAATRPANQSRPATRPAATRPGSNGSGTKVTRPANASNTKINNRNNSGNRNSGNIRNSGNRNTNISGNTVNRNRNNVNINVNNSVHVRNNRNTIVRPGPRPYARPPYVYGGYRYNCYHPYFPRPYVPFYWGPVWHPWGFFAATLAVTAIVVSVESTQYHYDQGVWYTSTNGGYTAVPAPVGGTVNNIPSGAETVNTGTVNNYYYGGTYYEKDGEKYTVVAPTAGTIVENLPEGGEEVTIGDAKYVKFGETYYQPVKIDGKDKYEVVQVEKE</sequence>
<dbReference type="EMBL" id="FQWH01000006">
    <property type="protein sequence ID" value="SHH05377.1"/>
    <property type="molecule type" value="Genomic_DNA"/>
</dbReference>
<evidence type="ECO:0000313" key="2">
    <source>
        <dbReference type="EMBL" id="SHH05377.1"/>
    </source>
</evidence>
<feature type="region of interest" description="Disordered" evidence="1">
    <location>
        <begin position="33"/>
        <end position="127"/>
    </location>
</feature>
<proteinExistence type="predicted"/>
<evidence type="ECO:0000256" key="1">
    <source>
        <dbReference type="SAM" id="MobiDB-lite"/>
    </source>
</evidence>
<evidence type="ECO:0000313" key="3">
    <source>
        <dbReference type="Proteomes" id="UP000184112"/>
    </source>
</evidence>
<gene>
    <name evidence="2" type="ORF">SAMN05444388_10654</name>
</gene>
<reference evidence="2 3" key="1">
    <citation type="submission" date="2016-11" db="EMBL/GenBank/DDBJ databases">
        <authorList>
            <person name="Jaros S."/>
            <person name="Januszkiewicz K."/>
            <person name="Wedrychowicz H."/>
        </authorList>
    </citation>
    <scope>NUCLEOTIDE SEQUENCE [LARGE SCALE GENOMIC DNA]</scope>
    <source>
        <strain evidence="2 3">DSM 6792</strain>
    </source>
</reference>
<accession>A0A1M5PTS3</accession>
<dbReference type="Proteomes" id="UP000184112">
    <property type="component" value="Unassembled WGS sequence"/>
</dbReference>
<name>A0A1M5PTS3_FLAJO</name>
<dbReference type="InterPro" id="IPR045398">
    <property type="entry name" value="DUF6515"/>
</dbReference>
<organism evidence="2 3">
    <name type="scientific">Flavobacterium johnsoniae</name>
    <name type="common">Cytophaga johnsonae</name>
    <dbReference type="NCBI Taxonomy" id="986"/>
    <lineage>
        <taxon>Bacteria</taxon>
        <taxon>Pseudomonadati</taxon>
        <taxon>Bacteroidota</taxon>
        <taxon>Flavobacteriia</taxon>
        <taxon>Flavobacteriales</taxon>
        <taxon>Flavobacteriaceae</taxon>
        <taxon>Flavobacterium</taxon>
    </lineage>
</organism>
<dbReference type="Pfam" id="PF20125">
    <property type="entry name" value="DUF6515"/>
    <property type="match status" value="1"/>
</dbReference>
<protein>
    <submittedName>
        <fullName evidence="2">Uncharacterized protein</fullName>
    </submittedName>
</protein>